<evidence type="ECO:0000313" key="2">
    <source>
        <dbReference type="EMBL" id="KAK3257627.1"/>
    </source>
</evidence>
<keyword evidence="3" id="KW-1185">Reference proteome</keyword>
<feature type="region of interest" description="Disordered" evidence="1">
    <location>
        <begin position="195"/>
        <end position="274"/>
    </location>
</feature>
<dbReference type="Proteomes" id="UP001190700">
    <property type="component" value="Unassembled WGS sequence"/>
</dbReference>
<evidence type="ECO:0000256" key="1">
    <source>
        <dbReference type="SAM" id="MobiDB-lite"/>
    </source>
</evidence>
<proteinExistence type="predicted"/>
<dbReference type="AlphaFoldDB" id="A0AAE0KR37"/>
<feature type="region of interest" description="Disordered" evidence="1">
    <location>
        <begin position="49"/>
        <end position="93"/>
    </location>
</feature>
<comment type="caution">
    <text evidence="2">The sequence shown here is derived from an EMBL/GenBank/DDBJ whole genome shotgun (WGS) entry which is preliminary data.</text>
</comment>
<protein>
    <submittedName>
        <fullName evidence="2">Uncharacterized protein</fullName>
    </submittedName>
</protein>
<gene>
    <name evidence="2" type="ORF">CYMTET_33296</name>
</gene>
<evidence type="ECO:0000313" key="3">
    <source>
        <dbReference type="Proteomes" id="UP001190700"/>
    </source>
</evidence>
<dbReference type="EMBL" id="LGRX02020305">
    <property type="protein sequence ID" value="KAK3257627.1"/>
    <property type="molecule type" value="Genomic_DNA"/>
</dbReference>
<sequence length="274" mass="29889">MSSIAASVKALTEVASQQVQAADRQMSAITQPSGQVTGLLQHGVQLMSQGGPSYLTQQQQPQQLQPPAPASSLQPLQHVPLGQPQYGRGEPGPNIPPEFDNPDGRAALKRLDELRTHADVWGKTQVHLFDSYGPDPTEGASGHKELLAATKAWADKRTRQGNHTEVTCTKLRTQHDNYQCGVWTATMVAAWRGWTKSPEKSTWPTKGGAPSRRGHWESRQYQGGQTAQNRHAAGDPAGKTDRPLGQRPARKWQSPRQKSGAQTTTTGVRTRKCT</sequence>
<organism evidence="2 3">
    <name type="scientific">Cymbomonas tetramitiformis</name>
    <dbReference type="NCBI Taxonomy" id="36881"/>
    <lineage>
        <taxon>Eukaryota</taxon>
        <taxon>Viridiplantae</taxon>
        <taxon>Chlorophyta</taxon>
        <taxon>Pyramimonadophyceae</taxon>
        <taxon>Pyramimonadales</taxon>
        <taxon>Pyramimonadaceae</taxon>
        <taxon>Cymbomonas</taxon>
    </lineage>
</organism>
<name>A0AAE0KR37_9CHLO</name>
<feature type="compositionally biased region" description="Polar residues" evidence="1">
    <location>
        <begin position="219"/>
        <end position="229"/>
    </location>
</feature>
<accession>A0AAE0KR37</accession>
<reference evidence="2 3" key="1">
    <citation type="journal article" date="2015" name="Genome Biol. Evol.">
        <title>Comparative Genomics of a Bacterivorous Green Alga Reveals Evolutionary Causalities and Consequences of Phago-Mixotrophic Mode of Nutrition.</title>
        <authorList>
            <person name="Burns J.A."/>
            <person name="Paasch A."/>
            <person name="Narechania A."/>
            <person name="Kim E."/>
        </authorList>
    </citation>
    <scope>NUCLEOTIDE SEQUENCE [LARGE SCALE GENOMIC DNA]</scope>
    <source>
        <strain evidence="2 3">PLY_AMNH</strain>
    </source>
</reference>